<keyword evidence="3" id="KW-1185">Reference proteome</keyword>
<dbReference type="RefSeq" id="XP_066722542.1">
    <property type="nucleotide sequence ID" value="XM_066851910.1"/>
</dbReference>
<evidence type="ECO:0000313" key="3">
    <source>
        <dbReference type="Proteomes" id="UP001480595"/>
    </source>
</evidence>
<evidence type="ECO:0000256" key="1">
    <source>
        <dbReference type="SAM" id="MobiDB-lite"/>
    </source>
</evidence>
<comment type="caution">
    <text evidence="2">The sequence shown here is derived from an EMBL/GenBank/DDBJ whole genome shotgun (WGS) entry which is preliminary data.</text>
</comment>
<reference evidence="2 3" key="1">
    <citation type="submission" date="2023-01" db="EMBL/GenBank/DDBJ databases">
        <title>Analysis of 21 Apiospora genomes using comparative genomics revels a genus with tremendous synthesis potential of carbohydrate active enzymes and secondary metabolites.</title>
        <authorList>
            <person name="Sorensen T."/>
        </authorList>
    </citation>
    <scope>NUCLEOTIDE SEQUENCE [LARGE SCALE GENOMIC DNA]</scope>
    <source>
        <strain evidence="2 3">CBS 135458</strain>
    </source>
</reference>
<dbReference type="GeneID" id="92084973"/>
<dbReference type="EMBL" id="JAQQWL010000001">
    <property type="protein sequence ID" value="KAK8090996.1"/>
    <property type="molecule type" value="Genomic_DNA"/>
</dbReference>
<name>A0ABR1X6C5_9PEZI</name>
<feature type="region of interest" description="Disordered" evidence="1">
    <location>
        <begin position="1"/>
        <end position="72"/>
    </location>
</feature>
<sequence length="170" mass="19298">MRVKKASRKLHDPPHPRHLRGRKVRPEEDLQPQRRTRVPQPAQAAERPLHVVLNREDGQAGDEPPQGPDLAQRRLARVDVARQRLGRHPVPLAAPGAAPRLVAHAPEHVLLGLLGQRQRHLRVPQLLPQHAQVLPDRVRRVLPEVQPPPEREGLLDHFLADFSQRGQLLQ</sequence>
<organism evidence="2 3">
    <name type="scientific">Apiospora phragmitis</name>
    <dbReference type="NCBI Taxonomy" id="2905665"/>
    <lineage>
        <taxon>Eukaryota</taxon>
        <taxon>Fungi</taxon>
        <taxon>Dikarya</taxon>
        <taxon>Ascomycota</taxon>
        <taxon>Pezizomycotina</taxon>
        <taxon>Sordariomycetes</taxon>
        <taxon>Xylariomycetidae</taxon>
        <taxon>Amphisphaeriales</taxon>
        <taxon>Apiosporaceae</taxon>
        <taxon>Apiospora</taxon>
    </lineage>
</organism>
<proteinExistence type="predicted"/>
<dbReference type="Proteomes" id="UP001480595">
    <property type="component" value="Unassembled WGS sequence"/>
</dbReference>
<feature type="compositionally biased region" description="Basic and acidic residues" evidence="1">
    <location>
        <begin position="47"/>
        <end position="58"/>
    </location>
</feature>
<accession>A0ABR1X6C5</accession>
<protein>
    <submittedName>
        <fullName evidence="2">Uncharacterized protein</fullName>
    </submittedName>
</protein>
<gene>
    <name evidence="2" type="ORF">PG994_000501</name>
</gene>
<evidence type="ECO:0000313" key="2">
    <source>
        <dbReference type="EMBL" id="KAK8090996.1"/>
    </source>
</evidence>